<evidence type="ECO:0000313" key="2">
    <source>
        <dbReference type="EnsemblProtists" id="HpaP809547"/>
    </source>
</evidence>
<dbReference type="EMBL" id="JH597790">
    <property type="status" value="NOT_ANNOTATED_CDS"/>
    <property type="molecule type" value="Genomic_DNA"/>
</dbReference>
<feature type="compositionally biased region" description="Polar residues" evidence="1">
    <location>
        <begin position="9"/>
        <end position="18"/>
    </location>
</feature>
<feature type="region of interest" description="Disordered" evidence="1">
    <location>
        <begin position="39"/>
        <end position="63"/>
    </location>
</feature>
<evidence type="ECO:0000256" key="1">
    <source>
        <dbReference type="SAM" id="MobiDB-lite"/>
    </source>
</evidence>
<dbReference type="VEuPathDB" id="FungiDB:HpaG809547"/>
<dbReference type="InParanoid" id="M4BSW2"/>
<dbReference type="AlphaFoldDB" id="M4BSW2"/>
<protein>
    <submittedName>
        <fullName evidence="2">Uncharacterized protein</fullName>
    </submittedName>
</protein>
<sequence length="142" mass="16192">MDVGAPNVDTPSPKSSSPAGIWNPARVSTLRQSFQPYASAQTVPAEPDVCPRAARGSEEHEHKPRILHECARGEYRYRMDGFQREMSSVEERTLMAWLKGDIFLPPKFVTEIYVGAERDEFISYFRKRLCPRLYGRLPVGFT</sequence>
<keyword evidence="3" id="KW-1185">Reference proteome</keyword>
<accession>M4BSW2</accession>
<organism evidence="2 3">
    <name type="scientific">Hyaloperonospora arabidopsidis (strain Emoy2)</name>
    <name type="common">Downy mildew agent</name>
    <name type="synonym">Peronospora arabidopsidis</name>
    <dbReference type="NCBI Taxonomy" id="559515"/>
    <lineage>
        <taxon>Eukaryota</taxon>
        <taxon>Sar</taxon>
        <taxon>Stramenopiles</taxon>
        <taxon>Oomycota</taxon>
        <taxon>Peronosporomycetes</taxon>
        <taxon>Peronosporales</taxon>
        <taxon>Peronosporaceae</taxon>
        <taxon>Hyaloperonospora</taxon>
    </lineage>
</organism>
<dbReference type="Proteomes" id="UP000011713">
    <property type="component" value="Unassembled WGS sequence"/>
</dbReference>
<dbReference type="HOGENOM" id="CLU_1819530_0_0_1"/>
<proteinExistence type="predicted"/>
<dbReference type="EnsemblProtists" id="HpaT809547">
    <property type="protein sequence ID" value="HpaP809547"/>
    <property type="gene ID" value="HpaG809547"/>
</dbReference>
<reference evidence="3" key="1">
    <citation type="journal article" date="2010" name="Science">
        <title>Signatures of adaptation to obligate biotrophy in the Hyaloperonospora arabidopsidis genome.</title>
        <authorList>
            <person name="Baxter L."/>
            <person name="Tripathy S."/>
            <person name="Ishaque N."/>
            <person name="Boot N."/>
            <person name="Cabral A."/>
            <person name="Kemen E."/>
            <person name="Thines M."/>
            <person name="Ah-Fong A."/>
            <person name="Anderson R."/>
            <person name="Badejoko W."/>
            <person name="Bittner-Eddy P."/>
            <person name="Boore J.L."/>
            <person name="Chibucos M.C."/>
            <person name="Coates M."/>
            <person name="Dehal P."/>
            <person name="Delehaunty K."/>
            <person name="Dong S."/>
            <person name="Downton P."/>
            <person name="Dumas B."/>
            <person name="Fabro G."/>
            <person name="Fronick C."/>
            <person name="Fuerstenberg S.I."/>
            <person name="Fulton L."/>
            <person name="Gaulin E."/>
            <person name="Govers F."/>
            <person name="Hughes L."/>
            <person name="Humphray S."/>
            <person name="Jiang R.H."/>
            <person name="Judelson H."/>
            <person name="Kamoun S."/>
            <person name="Kyung K."/>
            <person name="Meijer H."/>
            <person name="Minx P."/>
            <person name="Morris P."/>
            <person name="Nelson J."/>
            <person name="Phuntumart V."/>
            <person name="Qutob D."/>
            <person name="Rehmany A."/>
            <person name="Rougon-Cardoso A."/>
            <person name="Ryden P."/>
            <person name="Torto-Alalibo T."/>
            <person name="Studholme D."/>
            <person name="Wang Y."/>
            <person name="Win J."/>
            <person name="Wood J."/>
            <person name="Clifton S.W."/>
            <person name="Rogers J."/>
            <person name="Van den Ackerveken G."/>
            <person name="Jones J.D."/>
            <person name="McDowell J.M."/>
            <person name="Beynon J."/>
            <person name="Tyler B.M."/>
        </authorList>
    </citation>
    <scope>NUCLEOTIDE SEQUENCE [LARGE SCALE GENOMIC DNA]</scope>
    <source>
        <strain evidence="3">Emoy2</strain>
    </source>
</reference>
<reference evidence="2" key="2">
    <citation type="submission" date="2015-06" db="UniProtKB">
        <authorList>
            <consortium name="EnsemblProtists"/>
        </authorList>
    </citation>
    <scope>IDENTIFICATION</scope>
    <source>
        <strain evidence="2">Emoy2</strain>
    </source>
</reference>
<evidence type="ECO:0000313" key="3">
    <source>
        <dbReference type="Proteomes" id="UP000011713"/>
    </source>
</evidence>
<name>M4BSW2_HYAAE</name>
<feature type="region of interest" description="Disordered" evidence="1">
    <location>
        <begin position="1"/>
        <end position="22"/>
    </location>
</feature>